<name>A0A0A9CY87_ARUDO</name>
<evidence type="ECO:0000256" key="1">
    <source>
        <dbReference type="SAM" id="MobiDB-lite"/>
    </source>
</evidence>
<accession>A0A0A9CY87</accession>
<evidence type="ECO:0000313" key="2">
    <source>
        <dbReference type="EMBL" id="JAD81299.1"/>
    </source>
</evidence>
<reference evidence="2" key="1">
    <citation type="submission" date="2014-09" db="EMBL/GenBank/DDBJ databases">
        <authorList>
            <person name="Magalhaes I.L.F."/>
            <person name="Oliveira U."/>
            <person name="Santos F.R."/>
            <person name="Vidigal T.H.D.A."/>
            <person name="Brescovit A.D."/>
            <person name="Santos A.J."/>
        </authorList>
    </citation>
    <scope>NUCLEOTIDE SEQUENCE</scope>
    <source>
        <tissue evidence="2">Shoot tissue taken approximately 20 cm above the soil surface</tissue>
    </source>
</reference>
<proteinExistence type="predicted"/>
<sequence length="56" mass="6394">MKGIETRGDLITPKERRRGRRSPLAAGSLRRNSEMRPGVGFEFRARRGRDGRGRRG</sequence>
<protein>
    <submittedName>
        <fullName evidence="2">Uncharacterized protein</fullName>
    </submittedName>
</protein>
<reference evidence="2" key="2">
    <citation type="journal article" date="2015" name="Data Brief">
        <title>Shoot transcriptome of the giant reed, Arundo donax.</title>
        <authorList>
            <person name="Barrero R.A."/>
            <person name="Guerrero F.D."/>
            <person name="Moolhuijzen P."/>
            <person name="Goolsby J.A."/>
            <person name="Tidwell J."/>
            <person name="Bellgard S.E."/>
            <person name="Bellgard M.I."/>
        </authorList>
    </citation>
    <scope>NUCLEOTIDE SEQUENCE</scope>
    <source>
        <tissue evidence="2">Shoot tissue taken approximately 20 cm above the soil surface</tissue>
    </source>
</reference>
<feature type="compositionally biased region" description="Basic and acidic residues" evidence="1">
    <location>
        <begin position="1"/>
        <end position="14"/>
    </location>
</feature>
<organism evidence="2">
    <name type="scientific">Arundo donax</name>
    <name type="common">Giant reed</name>
    <name type="synonym">Donax arundinaceus</name>
    <dbReference type="NCBI Taxonomy" id="35708"/>
    <lineage>
        <taxon>Eukaryota</taxon>
        <taxon>Viridiplantae</taxon>
        <taxon>Streptophyta</taxon>
        <taxon>Embryophyta</taxon>
        <taxon>Tracheophyta</taxon>
        <taxon>Spermatophyta</taxon>
        <taxon>Magnoliopsida</taxon>
        <taxon>Liliopsida</taxon>
        <taxon>Poales</taxon>
        <taxon>Poaceae</taxon>
        <taxon>PACMAD clade</taxon>
        <taxon>Arundinoideae</taxon>
        <taxon>Arundineae</taxon>
        <taxon>Arundo</taxon>
    </lineage>
</organism>
<dbReference type="AlphaFoldDB" id="A0A0A9CY87"/>
<feature type="region of interest" description="Disordered" evidence="1">
    <location>
        <begin position="1"/>
        <end position="56"/>
    </location>
</feature>
<feature type="compositionally biased region" description="Basic and acidic residues" evidence="1">
    <location>
        <begin position="43"/>
        <end position="56"/>
    </location>
</feature>
<dbReference type="EMBL" id="GBRH01216596">
    <property type="protein sequence ID" value="JAD81299.1"/>
    <property type="molecule type" value="Transcribed_RNA"/>
</dbReference>